<feature type="compositionally biased region" description="Acidic residues" evidence="1">
    <location>
        <begin position="174"/>
        <end position="188"/>
    </location>
</feature>
<evidence type="ECO:0000313" key="3">
    <source>
        <dbReference type="Proteomes" id="UP000794436"/>
    </source>
</evidence>
<reference evidence="2" key="1">
    <citation type="submission" date="2019-03" db="EMBL/GenBank/DDBJ databases">
        <title>Long read genome sequence of the mycoparasitic Pythium oligandrum ATCC 38472 isolated from sugarbeet rhizosphere.</title>
        <authorList>
            <person name="Gaulin E."/>
        </authorList>
    </citation>
    <scope>NUCLEOTIDE SEQUENCE</scope>
    <source>
        <strain evidence="2">ATCC 38472_TT</strain>
    </source>
</reference>
<proteinExistence type="predicted"/>
<dbReference type="AlphaFoldDB" id="A0A8K1FIV1"/>
<dbReference type="EMBL" id="SPLM01000040">
    <property type="protein sequence ID" value="TMW64231.1"/>
    <property type="molecule type" value="Genomic_DNA"/>
</dbReference>
<comment type="caution">
    <text evidence="2">The sequence shown here is derived from an EMBL/GenBank/DDBJ whole genome shotgun (WGS) entry which is preliminary data.</text>
</comment>
<dbReference type="Proteomes" id="UP000794436">
    <property type="component" value="Unassembled WGS sequence"/>
</dbReference>
<evidence type="ECO:0000313" key="2">
    <source>
        <dbReference type="EMBL" id="TMW64231.1"/>
    </source>
</evidence>
<accession>A0A8K1FIV1</accession>
<organism evidence="2 3">
    <name type="scientific">Pythium oligandrum</name>
    <name type="common">Mycoparasitic fungus</name>
    <dbReference type="NCBI Taxonomy" id="41045"/>
    <lineage>
        <taxon>Eukaryota</taxon>
        <taxon>Sar</taxon>
        <taxon>Stramenopiles</taxon>
        <taxon>Oomycota</taxon>
        <taxon>Peronosporomycetes</taxon>
        <taxon>Pythiales</taxon>
        <taxon>Pythiaceae</taxon>
        <taxon>Pythium</taxon>
    </lineage>
</organism>
<dbReference type="OrthoDB" id="166952at2759"/>
<sequence>MDAAMDAAMDALDVVNDAMGKIVMAKRMAHTLAAAAASVESDLEAAAPKTALETTLTVATSAANLVLLPTIVAGKAAYSATAFAVTAPIKVTKHVADSISGSWRERSTSNESSDTVDLFDDVALQPVTLHRSEDEIKIESYQVLSTKGSPVKDDAVPEVVDGVLFTRQEALGSGEDDAMTNETEEEEKKEEKEENTPGMISQLLFLPVRLVSTGVSTAVALPKSALEYSGKQLSNAVSSSQSMASSALVSSTKLVTRTSFHVAHGALTTANTVTGTVTGLVGASVRTVNYVIPPAVSSALWQGLTRTGSASTSVISYAIAVPAYRMVQALVPQIGGVVTEEQCVDVTKSGVKFLIKVLGPHKAFHFLQFTYETINSEEVHDTFLLCQDILRESLDAENYKAAGDSVGQATAGLKAVKPIVKTLGRMIPSMSELVDIASLVGEVAAVAVGPLATFMEEEETEPEPSDDDDDDRFVLVEEDEAAEHVEVSASNGEVVFDDCVFSGAADTTDDTADESEPEAEGFNLEDNLAELPALWDAGLSFLGTVCDSEEATSLFNTFGDFVDVLVQ</sequence>
<protein>
    <submittedName>
        <fullName evidence="2">Uncharacterized protein</fullName>
    </submittedName>
</protein>
<gene>
    <name evidence="2" type="ORF">Poli38472_012853</name>
</gene>
<name>A0A8K1FIV1_PYTOL</name>
<feature type="region of interest" description="Disordered" evidence="1">
    <location>
        <begin position="171"/>
        <end position="197"/>
    </location>
</feature>
<evidence type="ECO:0000256" key="1">
    <source>
        <dbReference type="SAM" id="MobiDB-lite"/>
    </source>
</evidence>
<keyword evidence="3" id="KW-1185">Reference proteome</keyword>